<dbReference type="EMBL" id="JAWZYT010004167">
    <property type="protein sequence ID" value="KAK4294975.1"/>
    <property type="molecule type" value="Genomic_DNA"/>
</dbReference>
<keyword evidence="2" id="KW-1185">Reference proteome</keyword>
<dbReference type="Proteomes" id="UP001292094">
    <property type="component" value="Unassembled WGS sequence"/>
</dbReference>
<evidence type="ECO:0000313" key="2">
    <source>
        <dbReference type="Proteomes" id="UP001292094"/>
    </source>
</evidence>
<organism evidence="1 2">
    <name type="scientific">Petrolisthes manimaculis</name>
    <dbReference type="NCBI Taxonomy" id="1843537"/>
    <lineage>
        <taxon>Eukaryota</taxon>
        <taxon>Metazoa</taxon>
        <taxon>Ecdysozoa</taxon>
        <taxon>Arthropoda</taxon>
        <taxon>Crustacea</taxon>
        <taxon>Multicrustacea</taxon>
        <taxon>Malacostraca</taxon>
        <taxon>Eumalacostraca</taxon>
        <taxon>Eucarida</taxon>
        <taxon>Decapoda</taxon>
        <taxon>Pleocyemata</taxon>
        <taxon>Anomura</taxon>
        <taxon>Galatheoidea</taxon>
        <taxon>Porcellanidae</taxon>
        <taxon>Petrolisthes</taxon>
    </lineage>
</organism>
<dbReference type="AlphaFoldDB" id="A0AAE1NRP8"/>
<accession>A0AAE1NRP8</accession>
<comment type="caution">
    <text evidence="1">The sequence shown here is derived from an EMBL/GenBank/DDBJ whole genome shotgun (WGS) entry which is preliminary data.</text>
</comment>
<proteinExistence type="predicted"/>
<protein>
    <submittedName>
        <fullName evidence="1">Uncharacterized protein</fullName>
    </submittedName>
</protein>
<evidence type="ECO:0000313" key="1">
    <source>
        <dbReference type="EMBL" id="KAK4294975.1"/>
    </source>
</evidence>
<name>A0AAE1NRP8_9EUCA</name>
<gene>
    <name evidence="1" type="ORF">Pmani_032430</name>
</gene>
<reference evidence="1" key="1">
    <citation type="submission" date="2023-11" db="EMBL/GenBank/DDBJ databases">
        <title>Genome assemblies of two species of porcelain crab, Petrolisthes cinctipes and Petrolisthes manimaculis (Anomura: Porcellanidae).</title>
        <authorList>
            <person name="Angst P."/>
        </authorList>
    </citation>
    <scope>NUCLEOTIDE SEQUENCE</scope>
    <source>
        <strain evidence="1">PB745_02</strain>
        <tissue evidence="1">Gill</tissue>
    </source>
</reference>
<sequence length="98" mass="10778">MLSAVEDVISQRLPCQVARYPLPPCCPALATVSLYPVRQPYHGLPCLNSYSVSSLCQIDFPANLLYISRLLGTLYLPASLSMLCFTLPLSTPSRILPH</sequence>